<keyword evidence="2" id="KW-0285">Flavoprotein</keyword>
<accession>A0A9N9L896</accession>
<keyword evidence="6" id="KW-0732">Signal</keyword>
<feature type="chain" id="PRO_5040431484" description="FAD-binding PCMH-type domain-containing protein" evidence="6">
    <location>
        <begin position="20"/>
        <end position="725"/>
    </location>
</feature>
<dbReference type="Pfam" id="PF01565">
    <property type="entry name" value="FAD_binding_4"/>
    <property type="match status" value="1"/>
</dbReference>
<comment type="similarity">
    <text evidence="1">Belongs to the oxygen-dependent FAD-linked oxidoreductase family.</text>
</comment>
<dbReference type="InterPro" id="IPR050416">
    <property type="entry name" value="FAD-linked_Oxidoreductase"/>
</dbReference>
<dbReference type="SUPFAM" id="SSF56176">
    <property type="entry name" value="FAD-binding/transporter-associated domain-like"/>
    <property type="match status" value="1"/>
</dbReference>
<dbReference type="InterPro" id="IPR006094">
    <property type="entry name" value="Oxid_FAD_bind_N"/>
</dbReference>
<evidence type="ECO:0000313" key="9">
    <source>
        <dbReference type="Proteomes" id="UP000696280"/>
    </source>
</evidence>
<dbReference type="PROSITE" id="PS51387">
    <property type="entry name" value="FAD_PCMH"/>
    <property type="match status" value="1"/>
</dbReference>
<keyword evidence="9" id="KW-1185">Reference proteome</keyword>
<feature type="domain" description="FAD-binding PCMH-type" evidence="7">
    <location>
        <begin position="100"/>
        <end position="272"/>
    </location>
</feature>
<organism evidence="8 9">
    <name type="scientific">Hymenoscyphus fraxineus</name>
    <dbReference type="NCBI Taxonomy" id="746836"/>
    <lineage>
        <taxon>Eukaryota</taxon>
        <taxon>Fungi</taxon>
        <taxon>Dikarya</taxon>
        <taxon>Ascomycota</taxon>
        <taxon>Pezizomycotina</taxon>
        <taxon>Leotiomycetes</taxon>
        <taxon>Helotiales</taxon>
        <taxon>Helotiaceae</taxon>
        <taxon>Hymenoscyphus</taxon>
    </lineage>
</organism>
<proteinExistence type="inferred from homology"/>
<feature type="transmembrane region" description="Helical" evidence="5">
    <location>
        <begin position="665"/>
        <end position="691"/>
    </location>
</feature>
<protein>
    <recommendedName>
        <fullName evidence="7">FAD-binding PCMH-type domain-containing protein</fullName>
    </recommendedName>
</protein>
<feature type="signal peptide" evidence="6">
    <location>
        <begin position="1"/>
        <end position="19"/>
    </location>
</feature>
<dbReference type="Proteomes" id="UP000696280">
    <property type="component" value="Unassembled WGS sequence"/>
</dbReference>
<dbReference type="InterPro" id="IPR036318">
    <property type="entry name" value="FAD-bd_PCMH-like_sf"/>
</dbReference>
<evidence type="ECO:0000259" key="7">
    <source>
        <dbReference type="PROSITE" id="PS51387"/>
    </source>
</evidence>
<evidence type="ECO:0000313" key="8">
    <source>
        <dbReference type="EMBL" id="CAG8960346.1"/>
    </source>
</evidence>
<dbReference type="EMBL" id="CAJVRL010000098">
    <property type="protein sequence ID" value="CAG8960346.1"/>
    <property type="molecule type" value="Genomic_DNA"/>
</dbReference>
<evidence type="ECO:0000256" key="3">
    <source>
        <dbReference type="ARBA" id="ARBA00022827"/>
    </source>
</evidence>
<keyword evidence="5" id="KW-0812">Transmembrane</keyword>
<dbReference type="GO" id="GO:0016491">
    <property type="term" value="F:oxidoreductase activity"/>
    <property type="evidence" value="ECO:0007669"/>
    <property type="project" value="UniProtKB-KW"/>
</dbReference>
<name>A0A9N9L896_9HELO</name>
<evidence type="ECO:0000256" key="1">
    <source>
        <dbReference type="ARBA" id="ARBA00005466"/>
    </source>
</evidence>
<dbReference type="Gene3D" id="2.60.120.10">
    <property type="entry name" value="Jelly Rolls"/>
    <property type="match status" value="1"/>
</dbReference>
<dbReference type="OrthoDB" id="2151789at2759"/>
<comment type="caution">
    <text evidence="8">The sequence shown here is derived from an EMBL/GenBank/DDBJ whole genome shotgun (WGS) entry which is preliminary data.</text>
</comment>
<dbReference type="PANTHER" id="PTHR42973">
    <property type="entry name" value="BINDING OXIDOREDUCTASE, PUTATIVE (AFU_ORTHOLOGUE AFUA_1G17690)-RELATED"/>
    <property type="match status" value="1"/>
</dbReference>
<keyword evidence="3" id="KW-0274">FAD</keyword>
<dbReference type="SUPFAM" id="SSF51182">
    <property type="entry name" value="RmlC-like cupins"/>
    <property type="match status" value="1"/>
</dbReference>
<dbReference type="InterPro" id="IPR016169">
    <property type="entry name" value="FAD-bd_PCMH_sub2"/>
</dbReference>
<dbReference type="GO" id="GO:0071949">
    <property type="term" value="F:FAD binding"/>
    <property type="evidence" value="ECO:0007669"/>
    <property type="project" value="InterPro"/>
</dbReference>
<dbReference type="InterPro" id="IPR016166">
    <property type="entry name" value="FAD-bd_PCMH"/>
</dbReference>
<keyword evidence="5" id="KW-1133">Transmembrane helix</keyword>
<evidence type="ECO:0000256" key="4">
    <source>
        <dbReference type="ARBA" id="ARBA00023002"/>
    </source>
</evidence>
<evidence type="ECO:0000256" key="6">
    <source>
        <dbReference type="SAM" id="SignalP"/>
    </source>
</evidence>
<dbReference type="Gene3D" id="3.30.465.10">
    <property type="match status" value="1"/>
</dbReference>
<keyword evidence="4" id="KW-0560">Oxidoreductase</keyword>
<keyword evidence="5" id="KW-0472">Membrane</keyword>
<gene>
    <name evidence="8" type="ORF">HYFRA_00012420</name>
</gene>
<sequence>MNNFLPWLLYSTRLFLLNADSSKLEITPRGITMAPTIESFLASVGVSGAEAHDLIESYEKTTSSPLFLANQVAQQVLGKDKTDTTPVNKTVASENWSQAVISEPYCILQPTNTIDVSNALKIINFFQVKFAIRSGGHSPNPGFSCIGEGGILLDLQRLNQVTLGDDKTFATLGPGGRWGTAIATLDAHGATIIGGRIPDVGVGGLILGGGLFHYSGEYGLAADNAKNFEVVLADGTVTNANSSENSDLFWALKGGGPNFGIVTRFDLFTVPVGRIWFQVSIYSVDQVDDVIDAFVEWQNNGASDLRSTVGFTIGLQSITVGLIYSAPVESPPAFTPFYDLKPLFIAVPGTVGTTGTLTAIVGQTLSNTVERHDYRAASSLIDAQLYKDVHSFWRERALAAQNTTGANQTFTIQPIPRNLAEQGLAKGGNPMGIPAENHQWWTTLIDWKDASDDAVVRQVSIDTANEWERLAKAPFKKLMTTVTLKWKSQRHYVKPDELFRNRRSNNRGAIETRIIGHPKRAFAFEVLFHLSHPRLLALGTQKPPLHFHPYQKEYVQVIEGRLVVEVEGKENILDERSGEFCIRPWSNHRLFPVPGEARHENEGEEKVTKFLLSGEECPRAFRLDKIFFENWYAYQDLLVVHGEKPDILQMMCMFDAGASYLALPWWVPFGHTIALVLGVLVGRCLAGLLGYRPYHKKWTKDWQLACEKMETFAFYRRSGDRAKRG</sequence>
<evidence type="ECO:0000256" key="2">
    <source>
        <dbReference type="ARBA" id="ARBA00022630"/>
    </source>
</evidence>
<dbReference type="InterPro" id="IPR011051">
    <property type="entry name" value="RmlC_Cupin_sf"/>
</dbReference>
<reference evidence="8" key="1">
    <citation type="submission" date="2021-07" db="EMBL/GenBank/DDBJ databases">
        <authorList>
            <person name="Durling M."/>
        </authorList>
    </citation>
    <scope>NUCLEOTIDE SEQUENCE</scope>
</reference>
<evidence type="ECO:0000256" key="5">
    <source>
        <dbReference type="SAM" id="Phobius"/>
    </source>
</evidence>
<dbReference type="AlphaFoldDB" id="A0A9N9L896"/>
<dbReference type="PANTHER" id="PTHR42973:SF54">
    <property type="entry name" value="FAD-BINDING PCMH-TYPE DOMAIN-CONTAINING PROTEIN"/>
    <property type="match status" value="1"/>
</dbReference>
<dbReference type="InterPro" id="IPR014710">
    <property type="entry name" value="RmlC-like_jellyroll"/>
</dbReference>